<accession>A0AAW1X744</accession>
<evidence type="ECO:0000313" key="3">
    <source>
        <dbReference type="Proteomes" id="UP001457282"/>
    </source>
</evidence>
<evidence type="ECO:0000256" key="1">
    <source>
        <dbReference type="SAM" id="MobiDB-lite"/>
    </source>
</evidence>
<keyword evidence="3" id="KW-1185">Reference proteome</keyword>
<dbReference type="PANTHER" id="PTHR31973">
    <property type="entry name" value="POLYPROTEIN, PUTATIVE-RELATED"/>
    <property type="match status" value="1"/>
</dbReference>
<feature type="compositionally biased region" description="Basic residues" evidence="1">
    <location>
        <begin position="176"/>
        <end position="186"/>
    </location>
</feature>
<feature type="region of interest" description="Disordered" evidence="1">
    <location>
        <begin position="169"/>
        <end position="203"/>
    </location>
</feature>
<reference evidence="2 3" key="1">
    <citation type="journal article" date="2023" name="G3 (Bethesda)">
        <title>A chromosome-length genome assembly and annotation of blackberry (Rubus argutus, cv. 'Hillquist').</title>
        <authorList>
            <person name="Bruna T."/>
            <person name="Aryal R."/>
            <person name="Dudchenko O."/>
            <person name="Sargent D.J."/>
            <person name="Mead D."/>
            <person name="Buti M."/>
            <person name="Cavallini A."/>
            <person name="Hytonen T."/>
            <person name="Andres J."/>
            <person name="Pham M."/>
            <person name="Weisz D."/>
            <person name="Mascagni F."/>
            <person name="Usai G."/>
            <person name="Natali L."/>
            <person name="Bassil N."/>
            <person name="Fernandez G.E."/>
            <person name="Lomsadze A."/>
            <person name="Armour M."/>
            <person name="Olukolu B."/>
            <person name="Poorten T."/>
            <person name="Britton C."/>
            <person name="Davik J."/>
            <person name="Ashrafi H."/>
            <person name="Aiden E.L."/>
            <person name="Borodovsky M."/>
            <person name="Worthington M."/>
        </authorList>
    </citation>
    <scope>NUCLEOTIDE SEQUENCE [LARGE SCALE GENOMIC DNA]</scope>
    <source>
        <strain evidence="2">PI 553951</strain>
    </source>
</reference>
<gene>
    <name evidence="2" type="ORF">M0R45_019584</name>
</gene>
<proteinExistence type="predicted"/>
<dbReference type="AlphaFoldDB" id="A0AAW1X744"/>
<protein>
    <submittedName>
        <fullName evidence="2">Uncharacterized protein</fullName>
    </submittedName>
</protein>
<feature type="compositionally biased region" description="Basic and acidic residues" evidence="1">
    <location>
        <begin position="187"/>
        <end position="196"/>
    </location>
</feature>
<name>A0AAW1X744_RUBAR</name>
<dbReference type="Proteomes" id="UP001457282">
    <property type="component" value="Unassembled WGS sequence"/>
</dbReference>
<dbReference type="EMBL" id="JBEDUW010000004">
    <property type="protein sequence ID" value="KAK9932344.1"/>
    <property type="molecule type" value="Genomic_DNA"/>
</dbReference>
<organism evidence="2 3">
    <name type="scientific">Rubus argutus</name>
    <name type="common">Southern blackberry</name>
    <dbReference type="NCBI Taxonomy" id="59490"/>
    <lineage>
        <taxon>Eukaryota</taxon>
        <taxon>Viridiplantae</taxon>
        <taxon>Streptophyta</taxon>
        <taxon>Embryophyta</taxon>
        <taxon>Tracheophyta</taxon>
        <taxon>Spermatophyta</taxon>
        <taxon>Magnoliopsida</taxon>
        <taxon>eudicotyledons</taxon>
        <taxon>Gunneridae</taxon>
        <taxon>Pentapetalae</taxon>
        <taxon>rosids</taxon>
        <taxon>fabids</taxon>
        <taxon>Rosales</taxon>
        <taxon>Rosaceae</taxon>
        <taxon>Rosoideae</taxon>
        <taxon>Rosoideae incertae sedis</taxon>
        <taxon>Rubus</taxon>
    </lineage>
</organism>
<dbReference type="PANTHER" id="PTHR31973:SF187">
    <property type="entry name" value="MUTATOR TRANSPOSASE MUDRA PROTEIN"/>
    <property type="match status" value="1"/>
</dbReference>
<comment type="caution">
    <text evidence="2">The sequence shown here is derived from an EMBL/GenBank/DDBJ whole genome shotgun (WGS) entry which is preliminary data.</text>
</comment>
<evidence type="ECO:0000313" key="2">
    <source>
        <dbReference type="EMBL" id="KAK9932344.1"/>
    </source>
</evidence>
<sequence length="258" mass="29959">MLGVSSDAVDWLARHEEPINWSRAHFNMDTKCDMLCNNLCESWNAAVCDCRDKPILVMFEMLRQNTMIRLANRRVAGMKWKLDIGPRIQKMMEKNAKRSREYEAFRLLDYVFEKMDAFRPTLSPCIWVKGDDPIAYIDNYYRKESYLNAYDYAINPVSGVDHWPIKNAPIQPPTYKKQHGRPKMVRRREEGEEPPARKVSATNKMPRSRYVTCSCTICGDPSHNKRTCSIELTRKTREGSIATVKNNGRKSKVNVTVD</sequence>